<dbReference type="SUPFAM" id="SSF81296">
    <property type="entry name" value="E set domains"/>
    <property type="match status" value="1"/>
</dbReference>
<comment type="similarity">
    <text evidence="1">Belongs to the NXPE family.</text>
</comment>
<dbReference type="Pfam" id="PF06312">
    <property type="entry name" value="Neurexophilin"/>
    <property type="match status" value="1"/>
</dbReference>
<evidence type="ECO:0000256" key="1">
    <source>
        <dbReference type="ARBA" id="ARBA00005431"/>
    </source>
</evidence>
<evidence type="ECO:0000313" key="3">
    <source>
        <dbReference type="EMBL" id="KAJ1197899.1"/>
    </source>
</evidence>
<organism evidence="3 4">
    <name type="scientific">Pleurodeles waltl</name>
    <name type="common">Iberian ribbed newt</name>
    <dbReference type="NCBI Taxonomy" id="8319"/>
    <lineage>
        <taxon>Eukaryota</taxon>
        <taxon>Metazoa</taxon>
        <taxon>Chordata</taxon>
        <taxon>Craniata</taxon>
        <taxon>Vertebrata</taxon>
        <taxon>Euteleostomi</taxon>
        <taxon>Amphibia</taxon>
        <taxon>Batrachia</taxon>
        <taxon>Caudata</taxon>
        <taxon>Salamandroidea</taxon>
        <taxon>Salamandridae</taxon>
        <taxon>Pleurodelinae</taxon>
        <taxon>Pleurodeles</taxon>
    </lineage>
</organism>
<keyword evidence="4" id="KW-1185">Reference proteome</keyword>
<gene>
    <name evidence="3" type="ORF">NDU88_001743</name>
</gene>
<dbReference type="InterPro" id="IPR026845">
    <property type="entry name" value="NXPH/NXPE"/>
</dbReference>
<name>A0AAV7V8N9_PLEWA</name>
<dbReference type="EMBL" id="JANPWB010000003">
    <property type="protein sequence ID" value="KAJ1197899.1"/>
    <property type="molecule type" value="Genomic_DNA"/>
</dbReference>
<dbReference type="Pfam" id="PF24536">
    <property type="entry name" value="NXPE4_C"/>
    <property type="match status" value="1"/>
</dbReference>
<evidence type="ECO:0000259" key="2">
    <source>
        <dbReference type="Pfam" id="PF24536"/>
    </source>
</evidence>
<dbReference type="PANTHER" id="PTHR16165">
    <property type="entry name" value="NXPE FAMILY MEMBER"/>
    <property type="match status" value="1"/>
</dbReference>
<proteinExistence type="inferred from homology"/>
<comment type="caution">
    <text evidence="3">The sequence shown here is derived from an EMBL/GenBank/DDBJ whole genome shotgun (WGS) entry which is preliminary data.</text>
</comment>
<dbReference type="Proteomes" id="UP001066276">
    <property type="component" value="Chromosome 2_1"/>
</dbReference>
<accession>A0AAV7V8N9</accession>
<dbReference type="AlphaFoldDB" id="A0AAV7V8N9"/>
<evidence type="ECO:0000313" key="4">
    <source>
        <dbReference type="Proteomes" id="UP001066276"/>
    </source>
</evidence>
<dbReference type="InterPro" id="IPR014756">
    <property type="entry name" value="Ig_E-set"/>
</dbReference>
<feature type="domain" description="NXPE C-terminal" evidence="2">
    <location>
        <begin position="286"/>
        <end position="510"/>
    </location>
</feature>
<reference evidence="3" key="1">
    <citation type="journal article" date="2022" name="bioRxiv">
        <title>Sequencing and chromosome-scale assembly of the giantPleurodeles waltlgenome.</title>
        <authorList>
            <person name="Brown T."/>
            <person name="Elewa A."/>
            <person name="Iarovenko S."/>
            <person name="Subramanian E."/>
            <person name="Araus A.J."/>
            <person name="Petzold A."/>
            <person name="Susuki M."/>
            <person name="Suzuki K.-i.T."/>
            <person name="Hayashi T."/>
            <person name="Toyoda A."/>
            <person name="Oliveira C."/>
            <person name="Osipova E."/>
            <person name="Leigh N.D."/>
            <person name="Simon A."/>
            <person name="Yun M.H."/>
        </authorList>
    </citation>
    <scope>NUCLEOTIDE SEQUENCE</scope>
    <source>
        <strain evidence="3">20211129_DDA</strain>
        <tissue evidence="3">Liver</tissue>
    </source>
</reference>
<dbReference type="PANTHER" id="PTHR16165:SF9">
    <property type="entry name" value="NXPE FAMILY MEMBER 3"/>
    <property type="match status" value="1"/>
</dbReference>
<dbReference type="InterPro" id="IPR057106">
    <property type="entry name" value="NXPE4_C"/>
</dbReference>
<protein>
    <recommendedName>
        <fullName evidence="2">NXPE C-terminal domain-containing protein</fullName>
    </recommendedName>
</protein>
<sequence>MEETVKQQLVMQMVNSKKKPYCGFKDQHLSLQAQAEEEALIAETAWPQPSSRKIHFLKSTDPIHSRFVILNSQADFKVGDQLEVLVRVYDFKGKPKLYGGDYIQARIHSPLVKAGAIGKVLDHGNGFYTIYFILPWPGEARVSVSLVHPSEGIQILHWLREKRPDRVYFKSLFKSGGTMETTRCNVCLPGELPVCNYTDLYTGEPWFCYRPKKLSCSNRVNHAKGGYQKGLLTEEESLLFQKAINLKVPILPSGPDVVTVSQWKSPALNSHGPPSFFSGYYYEDQWKPRAHEIRQFNNSSDIIQCLRGKFVYLFGDSTIRQWYEYLTAFVPELKEFNLGSPKNVGPFLSVDIEHNILLQFRCHGPPIRFSTVSSNELRYIANELDGIVGGGDTVIAIAIWSHFSTFPVEVYIRRLRNIRQAVLRMLERSPNTVIVIRTANVQELGLEVSLFNSDWFSSQLDGVMRKMFKEVGVHFVDAWAMSLAHYLPHSLHPDPIIVKNQIDMFLSYVCTYHD</sequence>